<evidence type="ECO:0000313" key="2">
    <source>
        <dbReference type="Proteomes" id="UP001454036"/>
    </source>
</evidence>
<gene>
    <name evidence="1" type="ORF">LIER_40288</name>
</gene>
<dbReference type="PANTHER" id="PTHR33710:SF79">
    <property type="entry name" value="OS06G0205337 PROTEIN"/>
    <property type="match status" value="1"/>
</dbReference>
<keyword evidence="2" id="KW-1185">Reference proteome</keyword>
<dbReference type="Proteomes" id="UP001454036">
    <property type="component" value="Unassembled WGS sequence"/>
</dbReference>
<comment type="caution">
    <text evidence="1">The sequence shown here is derived from an EMBL/GenBank/DDBJ whole genome shotgun (WGS) entry which is preliminary data.</text>
</comment>
<organism evidence="1 2">
    <name type="scientific">Lithospermum erythrorhizon</name>
    <name type="common">Purple gromwell</name>
    <name type="synonym">Lithospermum officinale var. erythrorhizon</name>
    <dbReference type="NCBI Taxonomy" id="34254"/>
    <lineage>
        <taxon>Eukaryota</taxon>
        <taxon>Viridiplantae</taxon>
        <taxon>Streptophyta</taxon>
        <taxon>Embryophyta</taxon>
        <taxon>Tracheophyta</taxon>
        <taxon>Spermatophyta</taxon>
        <taxon>Magnoliopsida</taxon>
        <taxon>eudicotyledons</taxon>
        <taxon>Gunneridae</taxon>
        <taxon>Pentapetalae</taxon>
        <taxon>asterids</taxon>
        <taxon>lamiids</taxon>
        <taxon>Boraginales</taxon>
        <taxon>Boraginaceae</taxon>
        <taxon>Boraginoideae</taxon>
        <taxon>Lithospermeae</taxon>
        <taxon>Lithospermum</taxon>
    </lineage>
</organism>
<dbReference type="AlphaFoldDB" id="A0AAV3QXZ8"/>
<reference evidence="1 2" key="1">
    <citation type="submission" date="2024-01" db="EMBL/GenBank/DDBJ databases">
        <title>The complete chloroplast genome sequence of Lithospermum erythrorhizon: insights into the phylogenetic relationship among Boraginaceae species and the maternal lineages of purple gromwells.</title>
        <authorList>
            <person name="Okada T."/>
            <person name="Watanabe K."/>
        </authorList>
    </citation>
    <scope>NUCLEOTIDE SEQUENCE [LARGE SCALE GENOMIC DNA]</scope>
</reference>
<protein>
    <submittedName>
        <fullName evidence="1">Uncharacterized protein</fullName>
    </submittedName>
</protein>
<dbReference type="SUPFAM" id="SSF56219">
    <property type="entry name" value="DNase I-like"/>
    <property type="match status" value="1"/>
</dbReference>
<proteinExistence type="predicted"/>
<dbReference type="EMBL" id="BAABME010022950">
    <property type="protein sequence ID" value="GAA0166977.1"/>
    <property type="molecule type" value="Genomic_DNA"/>
</dbReference>
<evidence type="ECO:0000313" key="1">
    <source>
        <dbReference type="EMBL" id="GAA0166977.1"/>
    </source>
</evidence>
<accession>A0AAV3QXZ8</accession>
<dbReference type="Gene3D" id="3.60.10.10">
    <property type="entry name" value="Endonuclease/exonuclease/phosphatase"/>
    <property type="match status" value="1"/>
</dbReference>
<dbReference type="PANTHER" id="PTHR33710">
    <property type="entry name" value="BNAC02G09200D PROTEIN"/>
    <property type="match status" value="1"/>
</dbReference>
<name>A0AAV3QXZ8_LITER</name>
<sequence>MVMWKDEALLKVGRHSEWWVETRVFEEGKKAWDCFFIYAICEDHIRKAQFERLCSLLPTDASTWVMVGEFNDILIKEEKRGALRDQKWNRREGEANIKSHLDRVLCSPQWDLDNNGATCYHLAMVGADHCPIFLDINVQTDKVKRLFVFDNRWLQKDGCEDVVRRAWSMKVTGSYWFQVREKIKNVRMALIEWCKLHKFNSRLRIDDIQAKIKQMFEHEHCDQDGLHALERELDVAGGDEEAYWNIRSKEKQLKHGDKNTKFFHASVMIRQKCNMLMGMEEKMGSGRLVTEEMNQRLTRVVTSDELKRVVFEMPPDKSLVPKGMRVLEEEGRELMNIIGAYELASGKKINVGKSSVCFEPKVQVGVQQKLTDILGMGEVQDQGKYLGLPSHIELTKKKFSGF</sequence>
<dbReference type="InterPro" id="IPR036691">
    <property type="entry name" value="Endo/exonu/phosph_ase_sf"/>
</dbReference>